<dbReference type="OrthoDB" id="8689594at2"/>
<dbReference type="Pfam" id="PF12974">
    <property type="entry name" value="Phosphonate-bd"/>
    <property type="match status" value="1"/>
</dbReference>
<name>A0A2K2FWI4_9SPHN</name>
<dbReference type="SUPFAM" id="SSF53850">
    <property type="entry name" value="Periplasmic binding protein-like II"/>
    <property type="match status" value="1"/>
</dbReference>
<proteinExistence type="predicted"/>
<organism evidence="1 2">
    <name type="scientific">Novosphingobium guangzhouense</name>
    <dbReference type="NCBI Taxonomy" id="1850347"/>
    <lineage>
        <taxon>Bacteria</taxon>
        <taxon>Pseudomonadati</taxon>
        <taxon>Pseudomonadota</taxon>
        <taxon>Alphaproteobacteria</taxon>
        <taxon>Sphingomonadales</taxon>
        <taxon>Sphingomonadaceae</taxon>
        <taxon>Novosphingobium</taxon>
    </lineage>
</organism>
<keyword evidence="2" id="KW-1185">Reference proteome</keyword>
<evidence type="ECO:0000313" key="1">
    <source>
        <dbReference type="EMBL" id="PNU03157.1"/>
    </source>
</evidence>
<protein>
    <submittedName>
        <fullName evidence="1">4,5-dihydroxyphthalate decarboxylase</fullName>
    </submittedName>
</protein>
<comment type="caution">
    <text evidence="1">The sequence shown here is derived from an EMBL/GenBank/DDBJ whole genome shotgun (WGS) entry which is preliminary data.</text>
</comment>
<dbReference type="PANTHER" id="PTHR30024">
    <property type="entry name" value="ALIPHATIC SULFONATES-BINDING PROTEIN-RELATED"/>
    <property type="match status" value="1"/>
</dbReference>
<dbReference type="Proteomes" id="UP000236327">
    <property type="component" value="Unassembled WGS sequence"/>
</dbReference>
<dbReference type="EMBL" id="LYMM01000057">
    <property type="protein sequence ID" value="PNU03157.1"/>
    <property type="molecule type" value="Genomic_DNA"/>
</dbReference>
<accession>A0A2K2FWI4</accession>
<gene>
    <name evidence="1" type="ORF">A8V01_24740</name>
</gene>
<sequence length="330" mass="38045">MSRLELSLACWGYDRTEALQNGTVRPDGIDLNFQVLDVEETFFRMLRNKEFDVAELSMSSYCVTLGRENPGFIAIPVFPSRFFRHSCIFVSAKSGIEKPEDLVGKRIGVPEYQMTAPVWIRGILQDEYGIAPDSVTYVTGGEEEPGREEKLRLDLPERFRVEPIGPTQTLTRMLADGEIDALHTARAPSTFYSEPHNVRRLFPDFVNVEKAYYAKTGIFPIMHVVAIRREIYERHPWVAQSLLKAFSESQRHTYEQLRVSASLKTMLPWQIAAVEDTIATLGDSWWPYGIERNRNVIETFTRYHHEQGLSPRRLTVEEMFAPETFAEFRI</sequence>
<dbReference type="AlphaFoldDB" id="A0A2K2FWI4"/>
<reference evidence="1 2" key="1">
    <citation type="submission" date="2016-05" db="EMBL/GenBank/DDBJ databases">
        <title>Complete genome sequence of Novosphingobium guangzhouense SA925(T).</title>
        <authorList>
            <person name="Sha S."/>
        </authorList>
    </citation>
    <scope>NUCLEOTIDE SEQUENCE [LARGE SCALE GENOMIC DNA]</scope>
    <source>
        <strain evidence="1 2">SA925</strain>
    </source>
</reference>
<dbReference type="Gene3D" id="3.40.190.10">
    <property type="entry name" value="Periplasmic binding protein-like II"/>
    <property type="match status" value="1"/>
</dbReference>
<evidence type="ECO:0000313" key="2">
    <source>
        <dbReference type="Proteomes" id="UP000236327"/>
    </source>
</evidence>